<evidence type="ECO:0000313" key="2">
    <source>
        <dbReference type="EMBL" id="KAH7424817.1"/>
    </source>
</evidence>
<dbReference type="AlphaFoldDB" id="A0A8T2TN84"/>
<evidence type="ECO:0000313" key="3">
    <source>
        <dbReference type="Proteomes" id="UP000825935"/>
    </source>
</evidence>
<keyword evidence="1" id="KW-1133">Transmembrane helix</keyword>
<keyword evidence="3" id="KW-1185">Reference proteome</keyword>
<comment type="caution">
    <text evidence="2">The sequence shown here is derived from an EMBL/GenBank/DDBJ whole genome shotgun (WGS) entry which is preliminary data.</text>
</comment>
<evidence type="ECO:0000256" key="1">
    <source>
        <dbReference type="SAM" id="Phobius"/>
    </source>
</evidence>
<organism evidence="2 3">
    <name type="scientific">Ceratopteris richardii</name>
    <name type="common">Triangle waterfern</name>
    <dbReference type="NCBI Taxonomy" id="49495"/>
    <lineage>
        <taxon>Eukaryota</taxon>
        <taxon>Viridiplantae</taxon>
        <taxon>Streptophyta</taxon>
        <taxon>Embryophyta</taxon>
        <taxon>Tracheophyta</taxon>
        <taxon>Polypodiopsida</taxon>
        <taxon>Polypodiidae</taxon>
        <taxon>Polypodiales</taxon>
        <taxon>Pteridineae</taxon>
        <taxon>Pteridaceae</taxon>
        <taxon>Parkerioideae</taxon>
        <taxon>Ceratopteris</taxon>
    </lineage>
</organism>
<dbReference type="EMBL" id="CM035416">
    <property type="protein sequence ID" value="KAH7424817.1"/>
    <property type="molecule type" value="Genomic_DNA"/>
</dbReference>
<dbReference type="Proteomes" id="UP000825935">
    <property type="component" value="Chromosome 11"/>
</dbReference>
<name>A0A8T2TN84_CERRI</name>
<proteinExistence type="predicted"/>
<keyword evidence="1" id="KW-0472">Membrane</keyword>
<feature type="transmembrane region" description="Helical" evidence="1">
    <location>
        <begin position="12"/>
        <end position="30"/>
    </location>
</feature>
<accession>A0A8T2TN84</accession>
<keyword evidence="1" id="KW-0812">Transmembrane</keyword>
<reference evidence="2" key="1">
    <citation type="submission" date="2021-08" db="EMBL/GenBank/DDBJ databases">
        <title>WGS assembly of Ceratopteris richardii.</title>
        <authorList>
            <person name="Marchant D.B."/>
            <person name="Chen G."/>
            <person name="Jenkins J."/>
            <person name="Shu S."/>
            <person name="Leebens-Mack J."/>
            <person name="Grimwood J."/>
            <person name="Schmutz J."/>
            <person name="Soltis P."/>
            <person name="Soltis D."/>
            <person name="Chen Z.-H."/>
        </authorList>
    </citation>
    <scope>NUCLEOTIDE SEQUENCE</scope>
    <source>
        <strain evidence="2">Whitten #5841</strain>
        <tissue evidence="2">Leaf</tissue>
    </source>
</reference>
<protein>
    <submittedName>
        <fullName evidence="2">Uncharacterized protein</fullName>
    </submittedName>
</protein>
<sequence length="112" mass="12695">MFSCCLLQKCLSFFHICSVFSAFLFTYYTYARCNLITSATAGSKISSSFCNKTKLWIFRTCISYSRSATLFIDDSLVASLLGMRRAISRSDIQGIILFKVLHFTFGCVKFNV</sequence>
<gene>
    <name evidence="2" type="ORF">KP509_11G026400</name>
</gene>